<dbReference type="SUPFAM" id="SSF55874">
    <property type="entry name" value="ATPase domain of HSP90 chaperone/DNA topoisomerase II/histidine kinase"/>
    <property type="match status" value="1"/>
</dbReference>
<evidence type="ECO:0000256" key="11">
    <source>
        <dbReference type="ARBA" id="ARBA00023136"/>
    </source>
</evidence>
<dbReference type="SUPFAM" id="SSF52172">
    <property type="entry name" value="CheY-like"/>
    <property type="match status" value="1"/>
</dbReference>
<dbReference type="SMART" id="SM00448">
    <property type="entry name" value="REC"/>
    <property type="match status" value="1"/>
</dbReference>
<comment type="subcellular location">
    <subcellularLocation>
        <location evidence="2">Cell membrane</location>
        <topology evidence="2">Multi-pass membrane protein</topology>
    </subcellularLocation>
</comment>
<dbReference type="InterPro" id="IPR013767">
    <property type="entry name" value="PAS_fold"/>
</dbReference>
<dbReference type="SUPFAM" id="SSF47384">
    <property type="entry name" value="Homodimeric domain of signal transducing histidine kinase"/>
    <property type="match status" value="1"/>
</dbReference>
<dbReference type="Gene3D" id="1.20.120.160">
    <property type="entry name" value="HPT domain"/>
    <property type="match status" value="1"/>
</dbReference>
<feature type="domain" description="PAC" evidence="18">
    <location>
        <begin position="595"/>
        <end position="647"/>
    </location>
</feature>
<dbReference type="Pfam" id="PF02518">
    <property type="entry name" value="HATPase_c"/>
    <property type="match status" value="1"/>
</dbReference>
<dbReference type="Pfam" id="PF00512">
    <property type="entry name" value="HisKA"/>
    <property type="match status" value="1"/>
</dbReference>
<evidence type="ECO:0000256" key="10">
    <source>
        <dbReference type="ARBA" id="ARBA00023012"/>
    </source>
</evidence>
<keyword evidence="10" id="KW-0902">Two-component regulatory system</keyword>
<feature type="domain" description="PAS" evidence="17">
    <location>
        <begin position="540"/>
        <end position="566"/>
    </location>
</feature>
<evidence type="ECO:0000256" key="5">
    <source>
        <dbReference type="ARBA" id="ARBA00022553"/>
    </source>
</evidence>
<feature type="transmembrane region" description="Helical" evidence="13">
    <location>
        <begin position="92"/>
        <end position="112"/>
    </location>
</feature>
<dbReference type="RefSeq" id="WP_103044315.1">
    <property type="nucleotide sequence ID" value="NZ_BAABBP010000005.1"/>
</dbReference>
<dbReference type="CDD" id="cd00130">
    <property type="entry name" value="PAS"/>
    <property type="match status" value="3"/>
</dbReference>
<keyword evidence="5 12" id="KW-0597">Phosphoprotein</keyword>
<evidence type="ECO:0000313" key="21">
    <source>
        <dbReference type="Proteomes" id="UP001501627"/>
    </source>
</evidence>
<keyword evidence="11 13" id="KW-0472">Membrane</keyword>
<evidence type="ECO:0000259" key="16">
    <source>
        <dbReference type="PROSITE" id="PS50110"/>
    </source>
</evidence>
<dbReference type="EMBL" id="BAABBP010000005">
    <property type="protein sequence ID" value="GAA3987433.1"/>
    <property type="molecule type" value="Genomic_DNA"/>
</dbReference>
<evidence type="ECO:0000256" key="6">
    <source>
        <dbReference type="ARBA" id="ARBA00022692"/>
    </source>
</evidence>
<dbReference type="CDD" id="cd17546">
    <property type="entry name" value="REC_hyHK_CKI1_RcsC-like"/>
    <property type="match status" value="1"/>
</dbReference>
<evidence type="ECO:0000256" key="7">
    <source>
        <dbReference type="ARBA" id="ARBA00022741"/>
    </source>
</evidence>
<dbReference type="SMART" id="SM00086">
    <property type="entry name" value="PAC"/>
    <property type="match status" value="2"/>
</dbReference>
<evidence type="ECO:0000259" key="18">
    <source>
        <dbReference type="PROSITE" id="PS50113"/>
    </source>
</evidence>
<dbReference type="NCBIfam" id="TIGR00229">
    <property type="entry name" value="sensory_box"/>
    <property type="match status" value="3"/>
</dbReference>
<protein>
    <recommendedName>
        <fullName evidence="3">histidine kinase</fullName>
        <ecNumber evidence="3">2.7.13.3</ecNumber>
    </recommendedName>
</protein>
<dbReference type="InterPro" id="IPR001610">
    <property type="entry name" value="PAC"/>
</dbReference>
<dbReference type="Gene3D" id="1.10.287.130">
    <property type="match status" value="1"/>
</dbReference>
<dbReference type="Pfam" id="PF00072">
    <property type="entry name" value="Response_reg"/>
    <property type="match status" value="1"/>
</dbReference>
<keyword evidence="9 13" id="KW-1133">Transmembrane helix</keyword>
<evidence type="ECO:0000256" key="13">
    <source>
        <dbReference type="PROSITE-ProRule" id="PRU00244"/>
    </source>
</evidence>
<dbReference type="PROSITE" id="PS50110">
    <property type="entry name" value="RESPONSE_REGULATORY"/>
    <property type="match status" value="1"/>
</dbReference>
<dbReference type="InterPro" id="IPR005330">
    <property type="entry name" value="MHYT_dom"/>
</dbReference>
<feature type="domain" description="Histidine kinase" evidence="15">
    <location>
        <begin position="665"/>
        <end position="881"/>
    </location>
</feature>
<dbReference type="InterPro" id="IPR003661">
    <property type="entry name" value="HisK_dim/P_dom"/>
</dbReference>
<evidence type="ECO:0000256" key="9">
    <source>
        <dbReference type="ARBA" id="ARBA00022989"/>
    </source>
</evidence>
<sequence>MFDHLFVSHLAADPLLWREHNPWLVALSLLVSVGAAAVALHMAQLAASATAARTRQMALGSGALALGSGIWTMHYIGMLAFSVCGQSGFNPWMTLASVIPALGASWVALQLLARPQVGAARLLGSGLLVGGGIGAMHYLGMAASDLAPQMRYDLRGFVLSIVVAVALAVLALWIRYGLRSLLRLGATANTLLAGAVMGLAIAGMHYTGMAALRFDTALDALPRTGGTVPVQTTVSLAIAVVTVALTLLLLAVNASLRARRLLDQVQRSESLQRAMRDTAVDAIITIDGKGVVQSANPATERLFGRPAARIVGRSITRLIPGPGHLQHDAELYHLLTTGQSPALGQGRQTSGLHKSGAVVPLRMAISGVDRPGAPLFMCFITDLSHYKALEAERERGEQMLRSLVSNLPGIAFRCGTEPPWPMAFISDTARQITGWNAADFLEGRVNFGELIHTEDASQIEPEIDYALKHGLPYHVEYRITTRDGRTRWMSEYGRGAPAEDGRVRWLDGVILDITQSKERNAEFAGTLAALDRSQAMAEFNLQGHLVHANANFLAMMGYTLDDVIGRHHSFFCQPQTAASAAYRAFWKALADGQVQSDEYLRLGRDGREIWLLATYNPIFGADGKVIKIVELASDLSQRRAMEQQLRHAKDDAEKAAAARASFLANMSHEIRTPMNAIIGFSEALADSPLEAAQRRQITLVQRAGQTLLRLLNDILDTAKLDRGAMELEERDFSLRELCQQVLDSMQVGATQKKLALVLDYPESVPSFMRGDALRVQQILVNLVSNAIKFTERGQVQLRVAYADGQLLLQVRDTGIGMDAAQLARIFEPFTQADASTTRRFGGTGLGTTIARQLAELMRGRIEAQSTPGQGSTFSVHLPLPVGSAPAPGVQPAAAMLAPLRILAVDDMEHNLELLQVTLSRAGHRLVLARGGEAAVQQSQAQAFDLVLMDLQMPDVDGCEATRRIRADEQASGRASVPIIALSASVLAEDQRRALAAGMNGFANKPLDLAQLNTEIARVLGLPGGATSAPDPAAAPPAAPPPPQARSAPAIDWARGTALWGSQGRLHDTIARWTGENVTLISRLRTLHAQGQSEPLAALAHKSAGVAGNMALPTLHALLQRIDLGAREGDSPAVATALQALPAAWSAVALALQVHARKTAGAPVASAVRRRLDGPRRARALQAMAHARQTLAQGELPDTAMGQLDTLLPPETLAPLRATLEEFAFDRALQQLDALQAQIDLSAP</sequence>
<feature type="domain" description="Response regulatory" evidence="16">
    <location>
        <begin position="900"/>
        <end position="1019"/>
    </location>
</feature>
<feature type="domain" description="PAS" evidence="17">
    <location>
        <begin position="396"/>
        <end position="470"/>
    </location>
</feature>
<dbReference type="InterPro" id="IPR004358">
    <property type="entry name" value="Sig_transdc_His_kin-like_C"/>
</dbReference>
<dbReference type="SMART" id="SM00388">
    <property type="entry name" value="HisKA"/>
    <property type="match status" value="1"/>
</dbReference>
<feature type="compositionally biased region" description="Pro residues" evidence="14">
    <location>
        <begin position="1032"/>
        <end position="1043"/>
    </location>
</feature>
<keyword evidence="6 13" id="KW-0812">Transmembrane</keyword>
<evidence type="ECO:0000256" key="8">
    <source>
        <dbReference type="ARBA" id="ARBA00022840"/>
    </source>
</evidence>
<dbReference type="PANTHER" id="PTHR45339">
    <property type="entry name" value="HYBRID SIGNAL TRANSDUCTION HISTIDINE KINASE J"/>
    <property type="match status" value="1"/>
</dbReference>
<dbReference type="InterPro" id="IPR005467">
    <property type="entry name" value="His_kinase_dom"/>
</dbReference>
<dbReference type="Gene3D" id="3.30.565.10">
    <property type="entry name" value="Histidine kinase-like ATPase, C-terminal domain"/>
    <property type="match status" value="1"/>
</dbReference>
<evidence type="ECO:0000313" key="20">
    <source>
        <dbReference type="EMBL" id="GAA3987433.1"/>
    </source>
</evidence>
<evidence type="ECO:0000259" key="15">
    <source>
        <dbReference type="PROSITE" id="PS50109"/>
    </source>
</evidence>
<dbReference type="InterPro" id="IPR036641">
    <property type="entry name" value="HPT_dom_sf"/>
</dbReference>
<keyword evidence="8" id="KW-0067">ATP-binding</keyword>
<dbReference type="PRINTS" id="PR00344">
    <property type="entry name" value="BCTRLSENSOR"/>
</dbReference>
<dbReference type="SMART" id="SM00091">
    <property type="entry name" value="PAS"/>
    <property type="match status" value="3"/>
</dbReference>
<proteinExistence type="predicted"/>
<evidence type="ECO:0000256" key="1">
    <source>
        <dbReference type="ARBA" id="ARBA00000085"/>
    </source>
</evidence>
<feature type="transmembrane region" description="Helical" evidence="13">
    <location>
        <begin position="190"/>
        <end position="212"/>
    </location>
</feature>
<dbReference type="PROSITE" id="PS50112">
    <property type="entry name" value="PAS"/>
    <property type="match status" value="3"/>
</dbReference>
<accession>A0ABP7QT99</accession>
<dbReference type="InterPro" id="IPR013655">
    <property type="entry name" value="PAS_fold_3"/>
</dbReference>
<dbReference type="CDD" id="cd16922">
    <property type="entry name" value="HATPase_EvgS-ArcB-TorS-like"/>
    <property type="match status" value="1"/>
</dbReference>
<dbReference type="PROSITE" id="PS50113">
    <property type="entry name" value="PAC"/>
    <property type="match status" value="2"/>
</dbReference>
<feature type="transmembrane region" description="Helical" evidence="13">
    <location>
        <begin position="58"/>
        <end position="80"/>
    </location>
</feature>
<dbReference type="InterPro" id="IPR003594">
    <property type="entry name" value="HATPase_dom"/>
</dbReference>
<dbReference type="InterPro" id="IPR036097">
    <property type="entry name" value="HisK_dim/P_sf"/>
</dbReference>
<evidence type="ECO:0000256" key="12">
    <source>
        <dbReference type="PROSITE-ProRule" id="PRU00169"/>
    </source>
</evidence>
<dbReference type="Pfam" id="PF00989">
    <property type="entry name" value="PAS"/>
    <property type="match status" value="1"/>
</dbReference>
<evidence type="ECO:0000256" key="3">
    <source>
        <dbReference type="ARBA" id="ARBA00012438"/>
    </source>
</evidence>
<keyword evidence="7" id="KW-0547">Nucleotide-binding</keyword>
<feature type="domain" description="PAS" evidence="17">
    <location>
        <begin position="267"/>
        <end position="314"/>
    </location>
</feature>
<dbReference type="InterPro" id="IPR000700">
    <property type="entry name" value="PAS-assoc_C"/>
</dbReference>
<dbReference type="CDD" id="cd00082">
    <property type="entry name" value="HisKA"/>
    <property type="match status" value="1"/>
</dbReference>
<evidence type="ECO:0000256" key="14">
    <source>
        <dbReference type="SAM" id="MobiDB-lite"/>
    </source>
</evidence>
<feature type="modified residue" description="4-aspartylphosphate" evidence="12">
    <location>
        <position position="949"/>
    </location>
</feature>
<dbReference type="Pfam" id="PF08448">
    <property type="entry name" value="PAS_4"/>
    <property type="match status" value="1"/>
</dbReference>
<dbReference type="EC" id="2.7.13.3" evidence="3"/>
<dbReference type="Proteomes" id="UP001501627">
    <property type="component" value="Unassembled WGS sequence"/>
</dbReference>
<comment type="caution">
    <text evidence="20">The sequence shown here is derived from an EMBL/GenBank/DDBJ whole genome shotgun (WGS) entry which is preliminary data.</text>
</comment>
<feature type="region of interest" description="Disordered" evidence="14">
    <location>
        <begin position="1022"/>
        <end position="1047"/>
    </location>
</feature>
<keyword evidence="21" id="KW-1185">Reference proteome</keyword>
<dbReference type="SMART" id="SM00387">
    <property type="entry name" value="HATPase_c"/>
    <property type="match status" value="1"/>
</dbReference>
<feature type="domain" description="MHYT" evidence="19">
    <location>
        <begin position="20"/>
        <end position="215"/>
    </location>
</feature>
<dbReference type="InterPro" id="IPR036890">
    <property type="entry name" value="HATPase_C_sf"/>
</dbReference>
<feature type="transmembrane region" description="Helical" evidence="13">
    <location>
        <begin position="158"/>
        <end position="178"/>
    </location>
</feature>
<evidence type="ECO:0000259" key="19">
    <source>
        <dbReference type="PROSITE" id="PS50924"/>
    </source>
</evidence>
<reference evidence="21" key="1">
    <citation type="journal article" date="2019" name="Int. J. Syst. Evol. Microbiol.">
        <title>The Global Catalogue of Microorganisms (GCM) 10K type strain sequencing project: providing services to taxonomists for standard genome sequencing and annotation.</title>
        <authorList>
            <consortium name="The Broad Institute Genomics Platform"/>
            <consortium name="The Broad Institute Genome Sequencing Center for Infectious Disease"/>
            <person name="Wu L."/>
            <person name="Ma J."/>
        </authorList>
    </citation>
    <scope>NUCLEOTIDE SEQUENCE [LARGE SCALE GENOMIC DNA]</scope>
    <source>
        <strain evidence="21">JCM 17561</strain>
    </source>
</reference>
<organism evidence="20 21">
    <name type="scientific">Comamonas faecalis</name>
    <dbReference type="NCBI Taxonomy" id="1387849"/>
    <lineage>
        <taxon>Bacteria</taxon>
        <taxon>Pseudomonadati</taxon>
        <taxon>Pseudomonadota</taxon>
        <taxon>Betaproteobacteria</taxon>
        <taxon>Burkholderiales</taxon>
        <taxon>Comamonadaceae</taxon>
        <taxon>Comamonas</taxon>
    </lineage>
</organism>
<evidence type="ECO:0000256" key="2">
    <source>
        <dbReference type="ARBA" id="ARBA00004651"/>
    </source>
</evidence>
<dbReference type="PROSITE" id="PS50109">
    <property type="entry name" value="HIS_KIN"/>
    <property type="match status" value="1"/>
</dbReference>
<dbReference type="Pfam" id="PF08447">
    <property type="entry name" value="PAS_3"/>
    <property type="match status" value="1"/>
</dbReference>
<evidence type="ECO:0000256" key="4">
    <source>
        <dbReference type="ARBA" id="ARBA00022475"/>
    </source>
</evidence>
<dbReference type="Gene3D" id="3.30.450.20">
    <property type="entry name" value="PAS domain"/>
    <property type="match status" value="3"/>
</dbReference>
<dbReference type="InterPro" id="IPR000014">
    <property type="entry name" value="PAS"/>
</dbReference>
<dbReference type="InterPro" id="IPR011006">
    <property type="entry name" value="CheY-like_superfamily"/>
</dbReference>
<feature type="transmembrane region" description="Helical" evidence="13">
    <location>
        <begin position="23"/>
        <end position="46"/>
    </location>
</feature>
<dbReference type="InterPro" id="IPR013656">
    <property type="entry name" value="PAS_4"/>
</dbReference>
<dbReference type="Gene3D" id="3.40.50.2300">
    <property type="match status" value="1"/>
</dbReference>
<dbReference type="Pfam" id="PF03707">
    <property type="entry name" value="MHYT"/>
    <property type="match status" value="3"/>
</dbReference>
<gene>
    <name evidence="20" type="ORF">GCM10022279_08040</name>
</gene>
<dbReference type="PROSITE" id="PS50924">
    <property type="entry name" value="MHYT"/>
    <property type="match status" value="1"/>
</dbReference>
<dbReference type="SUPFAM" id="SSF47226">
    <property type="entry name" value="Histidine-containing phosphotransfer domain, HPT domain"/>
    <property type="match status" value="1"/>
</dbReference>
<evidence type="ECO:0000259" key="17">
    <source>
        <dbReference type="PROSITE" id="PS50112"/>
    </source>
</evidence>
<keyword evidence="4" id="KW-1003">Cell membrane</keyword>
<name>A0ABP7QT99_9BURK</name>
<dbReference type="PANTHER" id="PTHR45339:SF1">
    <property type="entry name" value="HYBRID SIGNAL TRANSDUCTION HISTIDINE KINASE J"/>
    <property type="match status" value="1"/>
</dbReference>
<comment type="catalytic activity">
    <reaction evidence="1">
        <text>ATP + protein L-histidine = ADP + protein N-phospho-L-histidine.</text>
        <dbReference type="EC" id="2.7.13.3"/>
    </reaction>
</comment>
<feature type="domain" description="PAC" evidence="18">
    <location>
        <begin position="473"/>
        <end position="525"/>
    </location>
</feature>
<feature type="transmembrane region" description="Helical" evidence="13">
    <location>
        <begin position="119"/>
        <end position="138"/>
    </location>
</feature>
<dbReference type="InterPro" id="IPR001789">
    <property type="entry name" value="Sig_transdc_resp-reg_receiver"/>
</dbReference>
<dbReference type="InterPro" id="IPR035965">
    <property type="entry name" value="PAS-like_dom_sf"/>
</dbReference>
<dbReference type="SUPFAM" id="SSF55785">
    <property type="entry name" value="PYP-like sensor domain (PAS domain)"/>
    <property type="match status" value="3"/>
</dbReference>